<dbReference type="EMBL" id="QXJM01000014">
    <property type="protein sequence ID" value="RIE05254.1"/>
    <property type="molecule type" value="Genomic_DNA"/>
</dbReference>
<protein>
    <submittedName>
        <fullName evidence="2">Uncharacterized protein</fullName>
    </submittedName>
</protein>
<dbReference type="AlphaFoldDB" id="A0A398D2F9"/>
<evidence type="ECO:0000256" key="1">
    <source>
        <dbReference type="SAM" id="MobiDB-lite"/>
    </source>
</evidence>
<feature type="region of interest" description="Disordered" evidence="1">
    <location>
        <begin position="1"/>
        <end position="70"/>
    </location>
</feature>
<comment type="caution">
    <text evidence="2">The sequence shown here is derived from an EMBL/GenBank/DDBJ whole genome shotgun (WGS) entry which is preliminary data.</text>
</comment>
<feature type="compositionally biased region" description="Basic residues" evidence="1">
    <location>
        <begin position="32"/>
        <end position="42"/>
    </location>
</feature>
<accession>A0A398D2F9</accession>
<gene>
    <name evidence="2" type="ORF">D3H35_01660</name>
</gene>
<organism evidence="2 3">
    <name type="scientific">Cohnella faecalis</name>
    <dbReference type="NCBI Taxonomy" id="2315694"/>
    <lineage>
        <taxon>Bacteria</taxon>
        <taxon>Bacillati</taxon>
        <taxon>Bacillota</taxon>
        <taxon>Bacilli</taxon>
        <taxon>Bacillales</taxon>
        <taxon>Paenibacillaceae</taxon>
        <taxon>Cohnella</taxon>
    </lineage>
</organism>
<evidence type="ECO:0000313" key="3">
    <source>
        <dbReference type="Proteomes" id="UP000266340"/>
    </source>
</evidence>
<sequence>MRNGMGGPVQQERIQAARRNGRTASASVSRENRRRPVRPKRPFLRDPKSRSVKQPSGSVRIVAGSEFVSG</sequence>
<keyword evidence="3" id="KW-1185">Reference proteome</keyword>
<reference evidence="2 3" key="1">
    <citation type="submission" date="2018-09" db="EMBL/GenBank/DDBJ databases">
        <title>Cohnella cavernae sp. nov., isolated from a karst cave.</title>
        <authorList>
            <person name="Zhu H."/>
        </authorList>
    </citation>
    <scope>NUCLEOTIDE SEQUENCE [LARGE SCALE GENOMIC DNA]</scope>
    <source>
        <strain evidence="2 3">K2E09-144</strain>
    </source>
</reference>
<proteinExistence type="predicted"/>
<name>A0A398D2F9_9BACL</name>
<dbReference type="Proteomes" id="UP000266340">
    <property type="component" value="Unassembled WGS sequence"/>
</dbReference>
<evidence type="ECO:0000313" key="2">
    <source>
        <dbReference type="EMBL" id="RIE05254.1"/>
    </source>
</evidence>